<keyword evidence="2" id="KW-0805">Transcription regulation</keyword>
<reference evidence="6 7" key="1">
    <citation type="submission" date="2020-08" db="EMBL/GenBank/DDBJ databases">
        <title>Genomic Encyclopedia of Type Strains, Phase IV (KMG-IV): sequencing the most valuable type-strain genomes for metagenomic binning, comparative biology and taxonomic classification.</title>
        <authorList>
            <person name="Goeker M."/>
        </authorList>
    </citation>
    <scope>NUCLEOTIDE SEQUENCE [LARGE SCALE GENOMIC DNA]</scope>
    <source>
        <strain evidence="6 7">DSM 24661</strain>
    </source>
</reference>
<feature type="domain" description="LysR substrate-binding" evidence="5">
    <location>
        <begin position="32"/>
        <end position="230"/>
    </location>
</feature>
<keyword evidence="4" id="KW-0804">Transcription</keyword>
<evidence type="ECO:0000256" key="1">
    <source>
        <dbReference type="ARBA" id="ARBA00009437"/>
    </source>
</evidence>
<dbReference type="InterPro" id="IPR005119">
    <property type="entry name" value="LysR_subst-bd"/>
</dbReference>
<keyword evidence="7" id="KW-1185">Reference proteome</keyword>
<evidence type="ECO:0000313" key="7">
    <source>
        <dbReference type="Proteomes" id="UP000559117"/>
    </source>
</evidence>
<evidence type="ECO:0000259" key="5">
    <source>
        <dbReference type="Pfam" id="PF03466"/>
    </source>
</evidence>
<dbReference type="EMBL" id="JACHFH010000015">
    <property type="protein sequence ID" value="MBB5336258.1"/>
    <property type="molecule type" value="Genomic_DNA"/>
</dbReference>
<dbReference type="Gene3D" id="3.40.190.290">
    <property type="match status" value="1"/>
</dbReference>
<dbReference type="GO" id="GO:0000976">
    <property type="term" value="F:transcription cis-regulatory region binding"/>
    <property type="evidence" value="ECO:0007669"/>
    <property type="project" value="TreeGrafter"/>
</dbReference>
<evidence type="ECO:0000313" key="6">
    <source>
        <dbReference type="EMBL" id="MBB5336258.1"/>
    </source>
</evidence>
<dbReference type="AlphaFoldDB" id="A0A840UNI7"/>
<evidence type="ECO:0000256" key="4">
    <source>
        <dbReference type="ARBA" id="ARBA00023163"/>
    </source>
</evidence>
<organism evidence="6 7">
    <name type="scientific">Pectinatus brassicae</name>
    <dbReference type="NCBI Taxonomy" id="862415"/>
    <lineage>
        <taxon>Bacteria</taxon>
        <taxon>Bacillati</taxon>
        <taxon>Bacillota</taxon>
        <taxon>Negativicutes</taxon>
        <taxon>Selenomonadales</taxon>
        <taxon>Selenomonadaceae</taxon>
        <taxon>Pectinatus</taxon>
    </lineage>
</organism>
<dbReference type="RefSeq" id="WP_231038068.1">
    <property type="nucleotide sequence ID" value="NZ_JACHFH010000015.1"/>
</dbReference>
<dbReference type="Pfam" id="PF03466">
    <property type="entry name" value="LysR_substrate"/>
    <property type="match status" value="1"/>
</dbReference>
<protein>
    <submittedName>
        <fullName evidence="6">DNA-binding transcriptional LysR family regulator</fullName>
    </submittedName>
</protein>
<dbReference type="CDD" id="cd05466">
    <property type="entry name" value="PBP2_LTTR_substrate"/>
    <property type="match status" value="1"/>
</dbReference>
<dbReference type="PANTHER" id="PTHR30126:SF40">
    <property type="entry name" value="HTH-TYPE TRANSCRIPTIONAL REGULATOR GLTR"/>
    <property type="match status" value="1"/>
</dbReference>
<dbReference type="SUPFAM" id="SSF53850">
    <property type="entry name" value="Periplasmic binding protein-like II"/>
    <property type="match status" value="1"/>
</dbReference>
<accession>A0A840UNI7</accession>
<dbReference type="PANTHER" id="PTHR30126">
    <property type="entry name" value="HTH-TYPE TRANSCRIPTIONAL REGULATOR"/>
    <property type="match status" value="1"/>
</dbReference>
<keyword evidence="3 6" id="KW-0238">DNA-binding</keyword>
<sequence length="241" mass="27664">MTEEGKNLLPIADNMVRQAENIKIMFQKPEMMQGTLRIAASETLSSYWLPPLLKEYQQSYPNVELCISIGDCSKFPQWLQENMVDIAFSQQHKIVLPQIRQTALFSWEAVFIMSKDHSLSNKKELLLQDFVNQTLLYPDSEVGYPWELRDILKQHNIKTHTVLEFGSIESIKQFAKYGLGISILPEIAVQKEIETGELVGIKSKVINIPITARMLFHKDKWLSPQLAALEKLVSGKIKLDY</sequence>
<dbReference type="GO" id="GO:0006355">
    <property type="term" value="P:regulation of DNA-templated transcription"/>
    <property type="evidence" value="ECO:0007669"/>
    <property type="project" value="TreeGrafter"/>
</dbReference>
<proteinExistence type="inferred from homology"/>
<evidence type="ECO:0000256" key="3">
    <source>
        <dbReference type="ARBA" id="ARBA00023125"/>
    </source>
</evidence>
<dbReference type="Proteomes" id="UP000559117">
    <property type="component" value="Unassembled WGS sequence"/>
</dbReference>
<name>A0A840UNI7_9FIRM</name>
<evidence type="ECO:0000256" key="2">
    <source>
        <dbReference type="ARBA" id="ARBA00023015"/>
    </source>
</evidence>
<comment type="caution">
    <text evidence="6">The sequence shown here is derived from an EMBL/GenBank/DDBJ whole genome shotgun (WGS) entry which is preliminary data.</text>
</comment>
<comment type="similarity">
    <text evidence="1">Belongs to the LysR transcriptional regulatory family.</text>
</comment>
<gene>
    <name evidence="6" type="ORF">HNR32_001406</name>
</gene>